<dbReference type="AlphaFoldDB" id="A0A7W5AY03"/>
<dbReference type="EMBL" id="JACHXK010000005">
    <property type="protein sequence ID" value="MBB3110559.1"/>
    <property type="molecule type" value="Genomic_DNA"/>
</dbReference>
<name>A0A7W5AY03_9BACL</name>
<protein>
    <submittedName>
        <fullName evidence="3">Glycosyltransferase involved in cell wall biosynthesis</fullName>
    </submittedName>
</protein>
<dbReference type="SUPFAM" id="SSF53756">
    <property type="entry name" value="UDP-Glycosyltransferase/glycogen phosphorylase"/>
    <property type="match status" value="1"/>
</dbReference>
<evidence type="ECO:0000313" key="3">
    <source>
        <dbReference type="EMBL" id="MBB3110559.1"/>
    </source>
</evidence>
<dbReference type="Gene3D" id="3.40.50.2000">
    <property type="entry name" value="Glycogen Phosphorylase B"/>
    <property type="match status" value="1"/>
</dbReference>
<dbReference type="InterPro" id="IPR001296">
    <property type="entry name" value="Glyco_trans_1"/>
</dbReference>
<gene>
    <name evidence="3" type="ORF">FHS18_002626</name>
</gene>
<dbReference type="PANTHER" id="PTHR46401:SF2">
    <property type="entry name" value="GLYCOSYLTRANSFERASE WBBK-RELATED"/>
    <property type="match status" value="1"/>
</dbReference>
<organism evidence="3 4">
    <name type="scientific">Paenibacillus phyllosphaerae</name>
    <dbReference type="NCBI Taxonomy" id="274593"/>
    <lineage>
        <taxon>Bacteria</taxon>
        <taxon>Bacillati</taxon>
        <taxon>Bacillota</taxon>
        <taxon>Bacilli</taxon>
        <taxon>Bacillales</taxon>
        <taxon>Paenibacillaceae</taxon>
        <taxon>Paenibacillus</taxon>
    </lineage>
</organism>
<dbReference type="RefSeq" id="WP_183600472.1">
    <property type="nucleotide sequence ID" value="NZ_JACHXK010000005.1"/>
</dbReference>
<evidence type="ECO:0000256" key="1">
    <source>
        <dbReference type="ARBA" id="ARBA00022679"/>
    </source>
</evidence>
<comment type="caution">
    <text evidence="3">The sequence shown here is derived from an EMBL/GenBank/DDBJ whole genome shotgun (WGS) entry which is preliminary data.</text>
</comment>
<dbReference type="Proteomes" id="UP000570361">
    <property type="component" value="Unassembled WGS sequence"/>
</dbReference>
<evidence type="ECO:0000259" key="2">
    <source>
        <dbReference type="Pfam" id="PF00534"/>
    </source>
</evidence>
<dbReference type="PANTHER" id="PTHR46401">
    <property type="entry name" value="GLYCOSYLTRANSFERASE WBBK-RELATED"/>
    <property type="match status" value="1"/>
</dbReference>
<dbReference type="Pfam" id="PF00534">
    <property type="entry name" value="Glycos_transf_1"/>
    <property type="match status" value="1"/>
</dbReference>
<keyword evidence="4" id="KW-1185">Reference proteome</keyword>
<proteinExistence type="predicted"/>
<sequence>MKILYYGSACEKEWFDKISKEKNLLPFNVAQYNFEMALLDGIAQIDNVDMKIYYLPQESYYPKGSLFKKVKKAMLNLKYSVSHMFVWNLPLAKELLMFFQGMYLTLVWALMNIGEKDKYILTPFNYPPLSLGVLIVSKLFNIKRVNIFTDLSNDILGTDRQNDMVWVKRKILPIYKNVVKKIDQSYDYYILFTKAMNDVVNPHNRPFIVMEGIYNNNLDLTYKSKEKALMYAGTLSYEYGIKNIINAFDKIEDKDLQLWLFGSGDMKKDIEELSVKNPRIKYFGFMPREDVFEYEKKASLLINIRNPNDRYTKYSFPSKTFEYMVSGTPFLTTKLEGIPDEYYNYLFTLNDFDIDVLKTKIEEIFSKDQQELDHFGEQARQFILLQKGSLNQARKIMNLITIKGEGK</sequence>
<feature type="domain" description="Glycosyl transferase family 1" evidence="2">
    <location>
        <begin position="223"/>
        <end position="381"/>
    </location>
</feature>
<reference evidence="3 4" key="1">
    <citation type="submission" date="2020-08" db="EMBL/GenBank/DDBJ databases">
        <title>Genomic Encyclopedia of Type Strains, Phase III (KMG-III): the genomes of soil and plant-associated and newly described type strains.</title>
        <authorList>
            <person name="Whitman W."/>
        </authorList>
    </citation>
    <scope>NUCLEOTIDE SEQUENCE [LARGE SCALE GENOMIC DNA]</scope>
    <source>
        <strain evidence="3 4">CECT 5862</strain>
    </source>
</reference>
<accession>A0A7W5AY03</accession>
<dbReference type="GO" id="GO:0016757">
    <property type="term" value="F:glycosyltransferase activity"/>
    <property type="evidence" value="ECO:0007669"/>
    <property type="project" value="InterPro"/>
</dbReference>
<evidence type="ECO:0000313" key="4">
    <source>
        <dbReference type="Proteomes" id="UP000570361"/>
    </source>
</evidence>
<keyword evidence="1 3" id="KW-0808">Transferase</keyword>